<dbReference type="KEGG" id="trd:THERU_04360"/>
<dbReference type="AlphaFoldDB" id="W0DDX0"/>
<gene>
    <name evidence="1" type="ORF">THERU_04360</name>
</gene>
<protein>
    <submittedName>
        <fullName evidence="1">Uncharacterized protein</fullName>
    </submittedName>
</protein>
<dbReference type="Proteomes" id="UP000018914">
    <property type="component" value="Chromosome"/>
</dbReference>
<proteinExistence type="predicted"/>
<dbReference type="STRING" id="75906.THERU_04360"/>
<keyword evidence="2" id="KW-1185">Reference proteome</keyword>
<name>W0DDX0_9AQUI</name>
<accession>W0DDX0</accession>
<dbReference type="OrthoDB" id="14194at2"/>
<reference evidence="1 2" key="1">
    <citation type="submission" date="2013-12" db="EMBL/GenBank/DDBJ databases">
        <authorList>
            <consortium name="DOE Joint Genome Institute"/>
            <person name="Eisen J."/>
            <person name="Huntemann M."/>
            <person name="Han J."/>
            <person name="Chen A."/>
            <person name="Kyrpides N."/>
            <person name="Mavromatis K."/>
            <person name="Markowitz V."/>
            <person name="Palaniappan K."/>
            <person name="Ivanova N."/>
            <person name="Schaumberg A."/>
            <person name="Pati A."/>
            <person name="Liolios K."/>
            <person name="Nordberg H.P."/>
            <person name="Cantor M.N."/>
            <person name="Hua S.X."/>
            <person name="Woyke T."/>
        </authorList>
    </citation>
    <scope>NUCLEOTIDE SEQUENCE [LARGE SCALE GENOMIC DNA]</scope>
    <source>
        <strain evidence="1 2">DSM 23557</strain>
    </source>
</reference>
<dbReference type="HOGENOM" id="CLU_1266395_0_0_0"/>
<dbReference type="RefSeq" id="WP_025306044.1">
    <property type="nucleotide sequence ID" value="NZ_CP007028.1"/>
</dbReference>
<dbReference type="EMBL" id="CP007028">
    <property type="protein sequence ID" value="AHE96814.1"/>
    <property type="molecule type" value="Genomic_DNA"/>
</dbReference>
<sequence>MMDYRELLIRFAEGRETPQEREFIKNSIAKFIRQARKDEIFRRNWGDDYLEDVLSELRKTMILQKSLIEEKSFISWRYFLSIVRSCVEEFYSKIRPSEEIPYEVAKPKTEQDERDIEETKIFAYEDRVEEKAEGPEFYEVMLDLMDKKDYPVVCYYLCKEVQKNCNKPKVISEANLYKRWERFKKKLKDHLPYEPSADAVKYFIDRFLSEICQRQGYI</sequence>
<evidence type="ECO:0000313" key="2">
    <source>
        <dbReference type="Proteomes" id="UP000018914"/>
    </source>
</evidence>
<organism evidence="2">
    <name type="scientific">Thermocrinis ruber</name>
    <dbReference type="NCBI Taxonomy" id="75906"/>
    <lineage>
        <taxon>Bacteria</taxon>
        <taxon>Pseudomonadati</taxon>
        <taxon>Aquificota</taxon>
        <taxon>Aquificia</taxon>
        <taxon>Aquificales</taxon>
        <taxon>Aquificaceae</taxon>
        <taxon>Thermocrinis</taxon>
    </lineage>
</organism>
<evidence type="ECO:0000313" key="1">
    <source>
        <dbReference type="EMBL" id="AHE96814.1"/>
    </source>
</evidence>